<dbReference type="AlphaFoldDB" id="A0A1I6Q7K3"/>
<name>A0A1I6Q7K3_9FLAO</name>
<dbReference type="RefSeq" id="WP_090224570.1">
    <property type="nucleotide sequence ID" value="NZ_FOZP01000003.1"/>
</dbReference>
<dbReference type="Proteomes" id="UP000199312">
    <property type="component" value="Unassembled WGS sequence"/>
</dbReference>
<organism evidence="1 2">
    <name type="scientific">Lutibacter maritimus</name>
    <dbReference type="NCBI Taxonomy" id="593133"/>
    <lineage>
        <taxon>Bacteria</taxon>
        <taxon>Pseudomonadati</taxon>
        <taxon>Bacteroidota</taxon>
        <taxon>Flavobacteriia</taxon>
        <taxon>Flavobacteriales</taxon>
        <taxon>Flavobacteriaceae</taxon>
        <taxon>Lutibacter</taxon>
    </lineage>
</organism>
<reference evidence="2" key="1">
    <citation type="submission" date="2016-10" db="EMBL/GenBank/DDBJ databases">
        <authorList>
            <person name="Varghese N."/>
            <person name="Submissions S."/>
        </authorList>
    </citation>
    <scope>NUCLEOTIDE SEQUENCE [LARGE SCALE GENOMIC DNA]</scope>
    <source>
        <strain evidence="2">DSM 24450</strain>
    </source>
</reference>
<proteinExistence type="predicted"/>
<dbReference type="PROSITE" id="PS51257">
    <property type="entry name" value="PROKAR_LIPOPROTEIN"/>
    <property type="match status" value="1"/>
</dbReference>
<accession>A0A1I6Q7K3</accession>
<dbReference type="OrthoDB" id="1492466at2"/>
<keyword evidence="2" id="KW-1185">Reference proteome</keyword>
<dbReference type="EMBL" id="FOZP01000003">
    <property type="protein sequence ID" value="SFS48463.1"/>
    <property type="molecule type" value="Genomic_DNA"/>
</dbReference>
<evidence type="ECO:0000313" key="1">
    <source>
        <dbReference type="EMBL" id="SFS48463.1"/>
    </source>
</evidence>
<sequence>MKTQKIVYLLLIITFLSCNSDSETLKIEEFNWTVSIPENFEPINKEEWNKTLNKGINAIENTFDEKVENNAVTLFTYKNGQYNNFEANWQPFDVEIDGAYLDTYAEINKMLYQTYENQIPDAKLDSVSSIQNVSGLEFYRFDVSIEYPNGIKMKTIGFSRLFDKKEFTMNITAVDKTIEQQMLDAFLSSKFE</sequence>
<evidence type="ECO:0000313" key="2">
    <source>
        <dbReference type="Proteomes" id="UP000199312"/>
    </source>
</evidence>
<gene>
    <name evidence="1" type="ORF">SAMN04488006_1581</name>
</gene>
<protein>
    <submittedName>
        <fullName evidence="1">Uncharacterized protein</fullName>
    </submittedName>
</protein>